<dbReference type="AlphaFoldDB" id="A0A316MA46"/>
<name>A0A316MA46_9CLOT</name>
<comment type="caution">
    <text evidence="1">The sequence shown here is derived from an EMBL/GenBank/DDBJ whole genome shotgun (WGS) entry which is preliminary data.</text>
</comment>
<dbReference type="EMBL" id="QAMZ01000007">
    <property type="protein sequence ID" value="PWL55372.1"/>
    <property type="molecule type" value="Genomic_DNA"/>
</dbReference>
<evidence type="ECO:0000313" key="1">
    <source>
        <dbReference type="EMBL" id="PWL55372.1"/>
    </source>
</evidence>
<protein>
    <recommendedName>
        <fullName evidence="3">ASCH domain-containing protein</fullName>
    </recommendedName>
</protein>
<gene>
    <name evidence="1" type="ORF">DBY38_02015</name>
</gene>
<evidence type="ECO:0008006" key="3">
    <source>
        <dbReference type="Google" id="ProtNLM"/>
    </source>
</evidence>
<dbReference type="Proteomes" id="UP000246114">
    <property type="component" value="Unassembled WGS sequence"/>
</dbReference>
<proteinExistence type="predicted"/>
<accession>A0A316MA46</accession>
<evidence type="ECO:0000313" key="2">
    <source>
        <dbReference type="Proteomes" id="UP000246114"/>
    </source>
</evidence>
<reference evidence="1 2" key="1">
    <citation type="submission" date="2018-03" db="EMBL/GenBank/DDBJ databases">
        <title>The uncultured portion of the human microbiome is neutrally assembled.</title>
        <authorList>
            <person name="Jeraldo P."/>
            <person name="Boardman L."/>
            <person name="White B.A."/>
            <person name="Nelson H."/>
            <person name="Goldenfeld N."/>
            <person name="Chia N."/>
        </authorList>
    </citation>
    <scope>NUCLEOTIDE SEQUENCE [LARGE SCALE GENOMIC DNA]</scope>
    <source>
        <strain evidence="1">CIM:MAG 903</strain>
    </source>
</reference>
<sequence length="234" mass="27625">MEKPILFNTDMVRAILEGRKTCTRRVIKNKYDNADITFFENKYGKRLVYMQNDTPKDIIHEDGSRTCHLKAYEEIKKPYEVGDILWVRETWTKLYKVDANGFTQWDKEKIYYAADGEPDVELVDEDGFLKEDQRIKWKPSIHMPKSLARIFLEVTSVRAERLKDITEDGAKAEGAISTAIENEDGTDYVGLYAIENFREIWNSTIKKEERHKYGWKANPWVWVIEFKEKIRKVS</sequence>
<organism evidence="1 2">
    <name type="scientific">Clostridium cadaveris</name>
    <dbReference type="NCBI Taxonomy" id="1529"/>
    <lineage>
        <taxon>Bacteria</taxon>
        <taxon>Bacillati</taxon>
        <taxon>Bacillota</taxon>
        <taxon>Clostridia</taxon>
        <taxon>Eubacteriales</taxon>
        <taxon>Clostridiaceae</taxon>
        <taxon>Clostridium</taxon>
    </lineage>
</organism>